<reference evidence="1 2" key="1">
    <citation type="submission" date="2015-11" db="EMBL/GenBank/DDBJ databases">
        <title>Genomic analysis of 38 Legionella species identifies large and diverse effector repertoires.</title>
        <authorList>
            <person name="Burstein D."/>
            <person name="Amaro F."/>
            <person name="Zusman T."/>
            <person name="Lifshitz Z."/>
            <person name="Cohen O."/>
            <person name="Gilbert J.A."/>
            <person name="Pupko T."/>
            <person name="Shuman H.A."/>
            <person name="Segal G."/>
        </authorList>
    </citation>
    <scope>NUCLEOTIDE SEQUENCE [LARGE SCALE GENOMIC DNA]</scope>
    <source>
        <strain evidence="1 2">JA-26-G1-E2</strain>
    </source>
</reference>
<dbReference type="InterPro" id="IPR007460">
    <property type="entry name" value="BrnT_toxin"/>
</dbReference>
<evidence type="ECO:0000313" key="1">
    <source>
        <dbReference type="EMBL" id="KTD09351.1"/>
    </source>
</evidence>
<dbReference type="PATRIC" id="fig|455.5.peg.746"/>
<protein>
    <recommendedName>
        <fullName evidence="3">BrnT family toxin</fullName>
    </recommendedName>
</protein>
<evidence type="ECO:0008006" key="3">
    <source>
        <dbReference type="Google" id="ProtNLM"/>
    </source>
</evidence>
<dbReference type="RefSeq" id="WP_058448752.1">
    <property type="nucleotide sequence ID" value="NZ_CAAAJF010000015.1"/>
</dbReference>
<dbReference type="Pfam" id="PF04365">
    <property type="entry name" value="BrnT_toxin"/>
    <property type="match status" value="1"/>
</dbReference>
<gene>
    <name evidence="1" type="ORF">Ljam_0701</name>
</gene>
<dbReference type="OrthoDB" id="9802417at2"/>
<comment type="caution">
    <text evidence="1">The sequence shown here is derived from an EMBL/GenBank/DDBJ whole genome shotgun (WGS) entry which is preliminary data.</text>
</comment>
<accession>A0A0W0UNN9</accession>
<dbReference type="STRING" id="455.Ljam_0701"/>
<dbReference type="EMBL" id="LNYG01000012">
    <property type="protein sequence ID" value="KTD09351.1"/>
    <property type="molecule type" value="Genomic_DNA"/>
</dbReference>
<organism evidence="1 2">
    <name type="scientific">Legionella jamestowniensis</name>
    <dbReference type="NCBI Taxonomy" id="455"/>
    <lineage>
        <taxon>Bacteria</taxon>
        <taxon>Pseudomonadati</taxon>
        <taxon>Pseudomonadota</taxon>
        <taxon>Gammaproteobacteria</taxon>
        <taxon>Legionellales</taxon>
        <taxon>Legionellaceae</taxon>
        <taxon>Legionella</taxon>
    </lineage>
</organism>
<evidence type="ECO:0000313" key="2">
    <source>
        <dbReference type="Proteomes" id="UP000054715"/>
    </source>
</evidence>
<dbReference type="AlphaFoldDB" id="A0A0W0UNN9"/>
<dbReference type="Gene3D" id="3.10.450.530">
    <property type="entry name" value="Ribonuclease toxin, BrnT, of type II toxin-antitoxin system"/>
    <property type="match status" value="1"/>
</dbReference>
<sequence>MNNKNKFEWDENKRQSNIDKHGIDFEDAIQIFEDRMRVEAPSSQKGEERYITFGVVNEVVLAVVYTNRNNVKRIISARVAHENERRIYYFQE</sequence>
<dbReference type="Proteomes" id="UP000054715">
    <property type="component" value="Unassembled WGS sequence"/>
</dbReference>
<dbReference type="InterPro" id="IPR038573">
    <property type="entry name" value="BrnT_sf"/>
</dbReference>
<proteinExistence type="predicted"/>
<name>A0A0W0UNN9_9GAMM</name>